<evidence type="ECO:0008006" key="4">
    <source>
        <dbReference type="Google" id="ProtNLM"/>
    </source>
</evidence>
<gene>
    <name evidence="2" type="ORF">B0T19DRAFT_159752</name>
</gene>
<keyword evidence="3" id="KW-1185">Reference proteome</keyword>
<comment type="caution">
    <text evidence="2">The sequence shown here is derived from an EMBL/GenBank/DDBJ whole genome shotgun (WGS) entry which is preliminary data.</text>
</comment>
<dbReference type="AlphaFoldDB" id="A0AAE0ILI4"/>
<reference evidence="2" key="2">
    <citation type="submission" date="2023-06" db="EMBL/GenBank/DDBJ databases">
        <authorList>
            <consortium name="Lawrence Berkeley National Laboratory"/>
            <person name="Haridas S."/>
            <person name="Hensen N."/>
            <person name="Bonometti L."/>
            <person name="Westerberg I."/>
            <person name="Brannstrom I.O."/>
            <person name="Guillou S."/>
            <person name="Cros-Aarteil S."/>
            <person name="Calhoun S."/>
            <person name="Kuo A."/>
            <person name="Mondo S."/>
            <person name="Pangilinan J."/>
            <person name="Riley R."/>
            <person name="Labutti K."/>
            <person name="Andreopoulos B."/>
            <person name="Lipzen A."/>
            <person name="Chen C."/>
            <person name="Yanf M."/>
            <person name="Daum C."/>
            <person name="Ng V."/>
            <person name="Clum A."/>
            <person name="Steindorff A."/>
            <person name="Ohm R."/>
            <person name="Martin F."/>
            <person name="Silar P."/>
            <person name="Natvig D."/>
            <person name="Lalanne C."/>
            <person name="Gautier V."/>
            <person name="Ament-Velasquez S.L."/>
            <person name="Kruys A."/>
            <person name="Hutchinson M.I."/>
            <person name="Powell A.J."/>
            <person name="Barry K."/>
            <person name="Miller A.N."/>
            <person name="Grigoriev I.V."/>
            <person name="Debuchy R."/>
            <person name="Gladieux P."/>
            <person name="Thoren M.H."/>
            <person name="Johannesson H."/>
        </authorList>
    </citation>
    <scope>NUCLEOTIDE SEQUENCE</scope>
    <source>
        <strain evidence="2">SMH4131-1</strain>
    </source>
</reference>
<evidence type="ECO:0000256" key="1">
    <source>
        <dbReference type="SAM" id="SignalP"/>
    </source>
</evidence>
<keyword evidence="1" id="KW-0732">Signal</keyword>
<feature type="signal peptide" evidence="1">
    <location>
        <begin position="1"/>
        <end position="21"/>
    </location>
</feature>
<reference evidence="2" key="1">
    <citation type="journal article" date="2023" name="Mol. Phylogenet. Evol.">
        <title>Genome-scale phylogeny and comparative genomics of the fungal order Sordariales.</title>
        <authorList>
            <person name="Hensen N."/>
            <person name="Bonometti L."/>
            <person name="Westerberg I."/>
            <person name="Brannstrom I.O."/>
            <person name="Guillou S."/>
            <person name="Cros-Aarteil S."/>
            <person name="Calhoun S."/>
            <person name="Haridas S."/>
            <person name="Kuo A."/>
            <person name="Mondo S."/>
            <person name="Pangilinan J."/>
            <person name="Riley R."/>
            <person name="LaButti K."/>
            <person name="Andreopoulos B."/>
            <person name="Lipzen A."/>
            <person name="Chen C."/>
            <person name="Yan M."/>
            <person name="Daum C."/>
            <person name="Ng V."/>
            <person name="Clum A."/>
            <person name="Steindorff A."/>
            <person name="Ohm R.A."/>
            <person name="Martin F."/>
            <person name="Silar P."/>
            <person name="Natvig D.O."/>
            <person name="Lalanne C."/>
            <person name="Gautier V."/>
            <person name="Ament-Velasquez S.L."/>
            <person name="Kruys A."/>
            <person name="Hutchinson M.I."/>
            <person name="Powell A.J."/>
            <person name="Barry K."/>
            <person name="Miller A.N."/>
            <person name="Grigoriev I.V."/>
            <person name="Debuchy R."/>
            <person name="Gladieux P."/>
            <person name="Hiltunen Thoren M."/>
            <person name="Johannesson H."/>
        </authorList>
    </citation>
    <scope>NUCLEOTIDE SEQUENCE</scope>
    <source>
        <strain evidence="2">SMH4131-1</strain>
    </source>
</reference>
<evidence type="ECO:0000313" key="2">
    <source>
        <dbReference type="EMBL" id="KAK3327328.1"/>
    </source>
</evidence>
<dbReference type="Proteomes" id="UP001286456">
    <property type="component" value="Unassembled WGS sequence"/>
</dbReference>
<name>A0AAE0ILI4_9PEZI</name>
<feature type="chain" id="PRO_5042289607" description="Secreted protein" evidence="1">
    <location>
        <begin position="22"/>
        <end position="110"/>
    </location>
</feature>
<proteinExistence type="predicted"/>
<accession>A0AAE0ILI4</accession>
<sequence length="110" mass="12313">MFVLAPFLICTLPTFLLEGETRRTNPKRKAANNHVYQVEEPLFLVHNIQMSMTKRARGIKEACRACSGLHSTQEKGSKAPVDRLSSLDRGCKGRLLETLRCQDDPCLVGV</sequence>
<evidence type="ECO:0000313" key="3">
    <source>
        <dbReference type="Proteomes" id="UP001286456"/>
    </source>
</evidence>
<dbReference type="EMBL" id="JAUEPO010000003">
    <property type="protein sequence ID" value="KAK3327328.1"/>
    <property type="molecule type" value="Genomic_DNA"/>
</dbReference>
<organism evidence="2 3">
    <name type="scientific">Cercophora scortea</name>
    <dbReference type="NCBI Taxonomy" id="314031"/>
    <lineage>
        <taxon>Eukaryota</taxon>
        <taxon>Fungi</taxon>
        <taxon>Dikarya</taxon>
        <taxon>Ascomycota</taxon>
        <taxon>Pezizomycotina</taxon>
        <taxon>Sordariomycetes</taxon>
        <taxon>Sordariomycetidae</taxon>
        <taxon>Sordariales</taxon>
        <taxon>Lasiosphaeriaceae</taxon>
        <taxon>Cercophora</taxon>
    </lineage>
</organism>
<protein>
    <recommendedName>
        <fullName evidence="4">Secreted protein</fullName>
    </recommendedName>
</protein>